<proteinExistence type="predicted"/>
<keyword evidence="3" id="KW-1100">Inhibition of host NF-kappa-B by virus</keyword>
<reference evidence="5 6" key="1">
    <citation type="journal article" date="2007" name="Virology">
        <title>Shared and species-specific features among ichnovirus genomes.</title>
        <authorList>
            <person name="Tanaka K."/>
            <person name="Lapointe R."/>
            <person name="Barney W.E."/>
            <person name="Makkay A.M."/>
            <person name="Stoltz D."/>
            <person name="Cusson M."/>
            <person name="Webb B.A."/>
        </authorList>
    </citation>
    <scope>NUCLEOTIDE SEQUENCE [LARGE SCALE GENOMIC DNA]</scope>
</reference>
<evidence type="ECO:0000313" key="5">
    <source>
        <dbReference type="EMBL" id="AAX24120.1"/>
    </source>
</evidence>
<dbReference type="EMBL" id="AY935249">
    <property type="protein sequence ID" value="AAX24120.1"/>
    <property type="molecule type" value="Genomic_DNA"/>
</dbReference>
<dbReference type="Pfam" id="PF12796">
    <property type="entry name" value="Ank_2"/>
    <property type="match status" value="1"/>
</dbReference>
<dbReference type="GO" id="GO:0051059">
    <property type="term" value="F:NF-kappaB binding"/>
    <property type="evidence" value="ECO:0007669"/>
    <property type="project" value="TreeGrafter"/>
</dbReference>
<dbReference type="InterPro" id="IPR036770">
    <property type="entry name" value="Ankyrin_rpt-contain_sf"/>
</dbReference>
<dbReference type="InterPro" id="IPR051070">
    <property type="entry name" value="NF-kappa-B_inhibitor"/>
</dbReference>
<protein>
    <submittedName>
        <fullName evidence="5">Vankyrin-b1</fullName>
    </submittedName>
</protein>
<evidence type="ECO:0000313" key="6">
    <source>
        <dbReference type="Proteomes" id="UP000204242"/>
    </source>
</evidence>
<dbReference type="RefSeq" id="YP_001031239.1">
    <property type="nucleotide sequence ID" value="NC_008956.1"/>
</dbReference>
<keyword evidence="2" id="KW-0677">Repeat</keyword>
<evidence type="ECO:0000256" key="1">
    <source>
        <dbReference type="ARBA" id="ARBA00022581"/>
    </source>
</evidence>
<sequence>MTTSEYEYLYGRDNEAGETIFHELAKLGALKVLYRIRERTPGPFVDLLSITNYEGELCTHVAAKYYNGFLAIDLIEVLVSLGADLNGRNSCAGETVLHRTVYDGDYELAEWLCRQPQINLDEENYGGLTAYQIAYKRNDEQLKEIFRKAGANCEEPKETSSEDSDEE</sequence>
<dbReference type="PANTHER" id="PTHR46680">
    <property type="entry name" value="NF-KAPPA-B INHIBITOR ALPHA"/>
    <property type="match status" value="1"/>
</dbReference>
<evidence type="ECO:0000256" key="3">
    <source>
        <dbReference type="ARBA" id="ARBA00022863"/>
    </source>
</evidence>
<dbReference type="GO" id="GO:0071356">
    <property type="term" value="P:cellular response to tumor necrosis factor"/>
    <property type="evidence" value="ECO:0007669"/>
    <property type="project" value="TreeGrafter"/>
</dbReference>
<organism evidence="5 6">
    <name type="scientific">Ichnoviriform fugitivi</name>
    <dbReference type="NCBI Taxonomy" id="265522"/>
    <lineage>
        <taxon>Viruses</taxon>
        <taxon>Viruses incertae sedis</taxon>
        <taxon>Polydnaviriformidae</taxon>
        <taxon>Ichnoviriform</taxon>
    </lineage>
</organism>
<evidence type="ECO:0000256" key="2">
    <source>
        <dbReference type="ARBA" id="ARBA00022737"/>
    </source>
</evidence>
<name>Q5BMB1_9VIRU</name>
<dbReference type="PANTHER" id="PTHR46680:SF1">
    <property type="entry name" value="NF-KAPPA-B INHIBITOR ALPHA"/>
    <property type="match status" value="1"/>
</dbReference>
<dbReference type="GO" id="GO:0034142">
    <property type="term" value="P:toll-like receptor 4 signaling pathway"/>
    <property type="evidence" value="ECO:0007669"/>
    <property type="project" value="TreeGrafter"/>
</dbReference>
<dbReference type="GO" id="GO:0085034">
    <property type="term" value="P:symbiont-mediated suppression of host NF-kappaB cascade"/>
    <property type="evidence" value="ECO:0007669"/>
    <property type="project" value="UniProtKB-KW"/>
</dbReference>
<dbReference type="Proteomes" id="UP000204242">
    <property type="component" value="Genome"/>
</dbReference>
<dbReference type="Gene3D" id="1.25.40.20">
    <property type="entry name" value="Ankyrin repeat-containing domain"/>
    <property type="match status" value="1"/>
</dbReference>
<evidence type="ECO:0000256" key="4">
    <source>
        <dbReference type="ARBA" id="ARBA00023043"/>
    </source>
</evidence>
<accession>Q5BMB1</accession>
<dbReference type="SUPFAM" id="SSF48403">
    <property type="entry name" value="Ankyrin repeat"/>
    <property type="match status" value="1"/>
</dbReference>
<keyword evidence="1" id="KW-0945">Host-virus interaction</keyword>
<dbReference type="InterPro" id="IPR002110">
    <property type="entry name" value="Ankyrin_rpt"/>
</dbReference>
<keyword evidence="4" id="KW-0040">ANK repeat</keyword>